<protein>
    <recommendedName>
        <fullName evidence="3">Glycoside-hydrolase family GH114 TIM-barrel domain-containing protein</fullName>
    </recommendedName>
</protein>
<dbReference type="SUPFAM" id="SSF51445">
    <property type="entry name" value="(Trans)glycosidases"/>
    <property type="match status" value="1"/>
</dbReference>
<evidence type="ECO:0008006" key="3">
    <source>
        <dbReference type="Google" id="ProtNLM"/>
    </source>
</evidence>
<gene>
    <name evidence="1" type="ORF">ACHAXA_007022</name>
</gene>
<dbReference type="InterPro" id="IPR017853">
    <property type="entry name" value="GH"/>
</dbReference>
<keyword evidence="2" id="KW-1185">Reference proteome</keyword>
<name>A0ABD3RBV2_9STRA</name>
<comment type="caution">
    <text evidence="1">The sequence shown here is derived from an EMBL/GenBank/DDBJ whole genome shotgun (WGS) entry which is preliminary data.</text>
</comment>
<accession>A0ABD3RBV2</accession>
<sequence>MMGEGLLRLGAMDEAADDEIDDATDKQCYPEWSWDRVRTYAAIRRGDDYSDEQIRELAAQDVVMLEKMNGHETHGSVERGTLVAARRIKAVNSKVKILFYLNTMIHYGGYDANEYFREEWALHNPNRDNEPFRWRGKHLSYDHTNSEFQEWWIQRGLDMLAHDEIDGIFIDAICKTHHASLRRILGRSWVEKHAAAYLDTTRQLRERLPFGKILIGNVLRAGNGPDGNYENLQYLDGSYLENWSDPQNLSMSIQLMAKALKEGNMIMLNGVMDDTNFEGCDSLDDRYRLLNQPEYIDFPLGCFLLVVQPHAYFSYHAGVDANPRRLTVFDNTRFDAITRKLGRPLGDYVDDGVGGLSREFDHLKVHVDINMRRGKLSVKDKLGDDEL</sequence>
<dbReference type="Pfam" id="PF14885">
    <property type="entry name" value="GHL15"/>
    <property type="match status" value="1"/>
</dbReference>
<evidence type="ECO:0000313" key="1">
    <source>
        <dbReference type="EMBL" id="KAL3810298.1"/>
    </source>
</evidence>
<dbReference type="Proteomes" id="UP001530377">
    <property type="component" value="Unassembled WGS sequence"/>
</dbReference>
<reference evidence="1 2" key="1">
    <citation type="submission" date="2024-10" db="EMBL/GenBank/DDBJ databases">
        <title>Updated reference genomes for cyclostephanoid diatoms.</title>
        <authorList>
            <person name="Roberts W.R."/>
            <person name="Alverson A.J."/>
        </authorList>
    </citation>
    <scope>NUCLEOTIDE SEQUENCE [LARGE SCALE GENOMIC DNA]</scope>
    <source>
        <strain evidence="1 2">AJA228-03</strain>
    </source>
</reference>
<organism evidence="1 2">
    <name type="scientific">Cyclostephanos tholiformis</name>
    <dbReference type="NCBI Taxonomy" id="382380"/>
    <lineage>
        <taxon>Eukaryota</taxon>
        <taxon>Sar</taxon>
        <taxon>Stramenopiles</taxon>
        <taxon>Ochrophyta</taxon>
        <taxon>Bacillariophyta</taxon>
        <taxon>Coscinodiscophyceae</taxon>
        <taxon>Thalassiosirophycidae</taxon>
        <taxon>Stephanodiscales</taxon>
        <taxon>Stephanodiscaceae</taxon>
        <taxon>Cyclostephanos</taxon>
    </lineage>
</organism>
<evidence type="ECO:0000313" key="2">
    <source>
        <dbReference type="Proteomes" id="UP001530377"/>
    </source>
</evidence>
<dbReference type="AlphaFoldDB" id="A0ABD3RBV2"/>
<proteinExistence type="predicted"/>
<dbReference type="InterPro" id="IPR029455">
    <property type="entry name" value="GHL15"/>
</dbReference>
<dbReference type="EMBL" id="JALLPB020000341">
    <property type="protein sequence ID" value="KAL3810298.1"/>
    <property type="molecule type" value="Genomic_DNA"/>
</dbReference>